<dbReference type="Gene3D" id="3.30.470.20">
    <property type="entry name" value="ATP-grasp fold, B domain"/>
    <property type="match status" value="1"/>
</dbReference>
<dbReference type="NCBIfam" id="NF005543">
    <property type="entry name" value="PRK07206.1"/>
    <property type="match status" value="1"/>
</dbReference>
<evidence type="ECO:0000256" key="4">
    <source>
        <dbReference type="PROSITE-ProRule" id="PRU00409"/>
    </source>
</evidence>
<sequence>MPDATGDRPCVVVVDAYAAVRSLVLAFRQRGFDCVRVQSTIGVPPVYRSALPVASDFVADIQHEGDVAATVAAVRAFAPVAVVPGGEVGVEFADLLADSLGLPGNGTALSAARRDKYLMVQTLHAAGVHAGRQLRVTDAQELEMWHRRLGGRVVIKPLRSSGSQGVHFCDSPEESVAAYRGLIGELDVFAQPNRAVVAQEYLSGTEYMVNTVSRDGRHQVCDVWRTDRISANGIVDLCDALVLVPSPDQVVPALEKYAFEVLDAMGIQHGPAHLEVRLTPEGPCLVEIGARIAGGGIPATAGLGIGESQLEWTVDAYTDPERFRQRVGTGYALQRHCAIAGMVSPVEGTLREYQGLDEIRSLESFHALALLVEPGGRLSVTVNDLTFPVLVTLVHPLRSVVERDLNTIRHLDGRAFYALVQAGRGT</sequence>
<keyword evidence="7" id="KW-1185">Reference proteome</keyword>
<accession>A0A9X1SXC9</accession>
<gene>
    <name evidence="6" type="ORF">LR394_33030</name>
</gene>
<evidence type="ECO:0000256" key="1">
    <source>
        <dbReference type="ARBA" id="ARBA00022598"/>
    </source>
</evidence>
<dbReference type="Pfam" id="PF13535">
    <property type="entry name" value="ATP-grasp_4"/>
    <property type="match status" value="1"/>
</dbReference>
<dbReference type="InterPro" id="IPR052032">
    <property type="entry name" value="ATP-dep_AA_Ligase"/>
</dbReference>
<dbReference type="PROSITE" id="PS50975">
    <property type="entry name" value="ATP_GRASP"/>
    <property type="match status" value="1"/>
</dbReference>
<reference evidence="6" key="1">
    <citation type="submission" date="2021-11" db="EMBL/GenBank/DDBJ databases">
        <title>Streptomyces corallinus and Kineosporia corallina sp. nov., two new coral-derived marine actinobacteria.</title>
        <authorList>
            <person name="Buangrab K."/>
            <person name="Sutthacheep M."/>
            <person name="Yeemin T."/>
            <person name="Harunari E."/>
            <person name="Igarashi Y."/>
            <person name="Sripreechasak P."/>
            <person name="Kanchanasin P."/>
            <person name="Tanasupawat S."/>
            <person name="Phongsopitanun W."/>
        </authorList>
    </citation>
    <scope>NUCLEOTIDE SEQUENCE</scope>
    <source>
        <strain evidence="6">JCM 31032</strain>
    </source>
</reference>
<feature type="domain" description="ATP-grasp" evidence="5">
    <location>
        <begin position="120"/>
        <end position="314"/>
    </location>
</feature>
<evidence type="ECO:0000259" key="5">
    <source>
        <dbReference type="PROSITE" id="PS50975"/>
    </source>
</evidence>
<dbReference type="EMBL" id="JAJOMB010000024">
    <property type="protein sequence ID" value="MCD5315731.1"/>
    <property type="molecule type" value="Genomic_DNA"/>
</dbReference>
<dbReference type="SUPFAM" id="SSF56059">
    <property type="entry name" value="Glutathione synthetase ATP-binding domain-like"/>
    <property type="match status" value="1"/>
</dbReference>
<proteinExistence type="predicted"/>
<evidence type="ECO:0000313" key="6">
    <source>
        <dbReference type="EMBL" id="MCD5315731.1"/>
    </source>
</evidence>
<organism evidence="6 7">
    <name type="scientific">Kineosporia babensis</name>
    <dbReference type="NCBI Taxonomy" id="499548"/>
    <lineage>
        <taxon>Bacteria</taxon>
        <taxon>Bacillati</taxon>
        <taxon>Actinomycetota</taxon>
        <taxon>Actinomycetes</taxon>
        <taxon>Kineosporiales</taxon>
        <taxon>Kineosporiaceae</taxon>
        <taxon>Kineosporia</taxon>
    </lineage>
</organism>
<dbReference type="GO" id="GO:0005524">
    <property type="term" value="F:ATP binding"/>
    <property type="evidence" value="ECO:0007669"/>
    <property type="project" value="UniProtKB-UniRule"/>
</dbReference>
<protein>
    <submittedName>
        <fullName evidence="6">ATP-grasp domain-containing protein</fullName>
    </submittedName>
</protein>
<dbReference type="AlphaFoldDB" id="A0A9X1SXC9"/>
<dbReference type="RefSeq" id="WP_231448551.1">
    <property type="nucleotide sequence ID" value="NZ_JAJOMB010000024.1"/>
</dbReference>
<dbReference type="PANTHER" id="PTHR43585:SF2">
    <property type="entry name" value="ATP-GRASP ENZYME FSQD"/>
    <property type="match status" value="1"/>
</dbReference>
<dbReference type="Proteomes" id="UP001138997">
    <property type="component" value="Unassembled WGS sequence"/>
</dbReference>
<dbReference type="GO" id="GO:0016874">
    <property type="term" value="F:ligase activity"/>
    <property type="evidence" value="ECO:0007669"/>
    <property type="project" value="UniProtKB-KW"/>
</dbReference>
<name>A0A9X1SXC9_9ACTN</name>
<evidence type="ECO:0000256" key="3">
    <source>
        <dbReference type="ARBA" id="ARBA00022840"/>
    </source>
</evidence>
<comment type="caution">
    <text evidence="6">The sequence shown here is derived from an EMBL/GenBank/DDBJ whole genome shotgun (WGS) entry which is preliminary data.</text>
</comment>
<dbReference type="PANTHER" id="PTHR43585">
    <property type="entry name" value="FUMIPYRROLE BIOSYNTHESIS PROTEIN C"/>
    <property type="match status" value="1"/>
</dbReference>
<evidence type="ECO:0000256" key="2">
    <source>
        <dbReference type="ARBA" id="ARBA00022741"/>
    </source>
</evidence>
<keyword evidence="3 4" id="KW-0067">ATP-binding</keyword>
<keyword evidence="2 4" id="KW-0547">Nucleotide-binding</keyword>
<dbReference type="InterPro" id="IPR011761">
    <property type="entry name" value="ATP-grasp"/>
</dbReference>
<evidence type="ECO:0000313" key="7">
    <source>
        <dbReference type="Proteomes" id="UP001138997"/>
    </source>
</evidence>
<keyword evidence="1" id="KW-0436">Ligase</keyword>
<dbReference type="GO" id="GO:0046872">
    <property type="term" value="F:metal ion binding"/>
    <property type="evidence" value="ECO:0007669"/>
    <property type="project" value="InterPro"/>
</dbReference>